<dbReference type="EMBL" id="JANBPW010002066">
    <property type="protein sequence ID" value="KAJ1942092.1"/>
    <property type="molecule type" value="Genomic_DNA"/>
</dbReference>
<accession>A0ACC1J8M8</accession>
<comment type="caution">
    <text evidence="1">The sequence shown here is derived from an EMBL/GenBank/DDBJ whole genome shotgun (WGS) entry which is preliminary data.</text>
</comment>
<protein>
    <submittedName>
        <fullName evidence="1">Replication factor A protein 1</fullName>
    </submittedName>
</protein>
<evidence type="ECO:0000313" key="1">
    <source>
        <dbReference type="EMBL" id="KAJ1942092.1"/>
    </source>
</evidence>
<organism evidence="1 2">
    <name type="scientific">Linderina macrospora</name>
    <dbReference type="NCBI Taxonomy" id="4868"/>
    <lineage>
        <taxon>Eukaryota</taxon>
        <taxon>Fungi</taxon>
        <taxon>Fungi incertae sedis</taxon>
        <taxon>Zoopagomycota</taxon>
        <taxon>Kickxellomycotina</taxon>
        <taxon>Kickxellomycetes</taxon>
        <taxon>Kickxellales</taxon>
        <taxon>Kickxellaceae</taxon>
        <taxon>Linderina</taxon>
    </lineage>
</organism>
<dbReference type="Proteomes" id="UP001150603">
    <property type="component" value="Unassembled WGS sequence"/>
</dbReference>
<sequence length="620" mass="68870">MDIQLTQGALERLSQSPSSSSLEAPLVLQVVSRLQPIPSTTSGGTATRYRSFLSDGQHSTVAILTGRLTKLIDDNVIARHTVLNITRGSASMKEGRPGDKALLVLIVLDAEVVATLDDRIGDPVKIGPDSSEEKPDVSNAAAQQRKQPAAPMSSNSPSFMSRVDGNRPNAGSSSMSGFSGPTPAVTPIASLNPYNNKWTIRARVSQKSPVREWNKDSGSGKLFSVNLIDESGEIRATIFTRHVDEYLPVLEVGKVFYITQARVTMARRQFSNVNNEYELVFEDSTEVMPCTDAVAALPQVHYSFLNLSDLGKYQKDHLTDILCVVRQASELSTFVSQRTQKEMTKRDLMVVDKSGYEVRLTLWGDQAMQFDASNEPVVAFKGLRLGDYGGRTLSLPSMGSYTVNPDIPEAHALRGWYDQEGRQSTFQSYSAGAATGGDNAPRYESQLKTMEQVREETTSLGDNQMYCTMKGTVVFVRNTSIAYPACSSPDCNKKVIEDPSTGQWRCEKCQKSFPAPNHRFLFAINVSDETGQSWLQCFNDIGEQLFGCTANEMIQWQEMGDAMFQKKIEEATFKEFVFRCRAKNETYNDNTRVRFTVMNLTPVDYVTETRRLARLVESYA</sequence>
<gene>
    <name evidence="1" type="primary">RFA1</name>
    <name evidence="1" type="ORF">FBU59_003302</name>
</gene>
<proteinExistence type="predicted"/>
<reference evidence="1" key="1">
    <citation type="submission" date="2022-07" db="EMBL/GenBank/DDBJ databases">
        <title>Phylogenomic reconstructions and comparative analyses of Kickxellomycotina fungi.</title>
        <authorList>
            <person name="Reynolds N.K."/>
            <person name="Stajich J.E."/>
            <person name="Barry K."/>
            <person name="Grigoriev I.V."/>
            <person name="Crous P."/>
            <person name="Smith M.E."/>
        </authorList>
    </citation>
    <scope>NUCLEOTIDE SEQUENCE</scope>
    <source>
        <strain evidence="1">NRRL 5244</strain>
    </source>
</reference>
<keyword evidence="2" id="KW-1185">Reference proteome</keyword>
<name>A0ACC1J8M8_9FUNG</name>
<evidence type="ECO:0000313" key="2">
    <source>
        <dbReference type="Proteomes" id="UP001150603"/>
    </source>
</evidence>